<protein>
    <recommendedName>
        <fullName evidence="3">NACHT-NTPase and P-loop NTPases N-terminal domain-containing protein</fullName>
    </recommendedName>
</protein>
<evidence type="ECO:0008006" key="3">
    <source>
        <dbReference type="Google" id="ProtNLM"/>
    </source>
</evidence>
<dbReference type="Proteomes" id="UP001265746">
    <property type="component" value="Unassembled WGS sequence"/>
</dbReference>
<organism evidence="1 2">
    <name type="scientific">Phomopsis amygdali</name>
    <name type="common">Fusicoccum amygdali</name>
    <dbReference type="NCBI Taxonomy" id="1214568"/>
    <lineage>
        <taxon>Eukaryota</taxon>
        <taxon>Fungi</taxon>
        <taxon>Dikarya</taxon>
        <taxon>Ascomycota</taxon>
        <taxon>Pezizomycotina</taxon>
        <taxon>Sordariomycetes</taxon>
        <taxon>Sordariomycetidae</taxon>
        <taxon>Diaporthales</taxon>
        <taxon>Diaporthaceae</taxon>
        <taxon>Diaporthe</taxon>
    </lineage>
</organism>
<sequence length="681" mass="76567">MNSKMAEVLGLVASGLSIAQIAGSIITASLKLKALLDEVKDAPENLRDMLDHIELLTPILCEATAGGDDVANTSPPQIFATSHLQLALQKVLAACQTAGEQIELLATDLMSQIGVARDGVRRKRAMVKVVLKKGKLAQYELRLQKTIQLLTLAQNTYIIALQRVQPDIIVSQLMSTLTLSSQTAHEPMKISHQQTSHEIQIAPRVTDHQSPRRQKSSSLHKYLQLGFAKVTGLVSIHTPSKGTNLQTITPEQDQVLRIQVQMPTWLCASVLDTVFSRSYAGWTCSLKVYAHLLYGSVEFDLAFKAILHDDVGSIHRLFQERRCSPLDRLVLGRTDSSLIELALEHGSWQASRYLLNYDADCDNAFRYGYQGSFSEKSKLCLEDFLKHCELSDKVRIGCLASCWDDLDFFTDLISRIWPYNEFYEAAVEDQRLSLAMAMLTNAGKLYKQPPPSPSIFNHLCESLSLAEVGSSTTAKILLYLAIGLGHTAWHKPDVASKWYSAILNTVLRLNKALLMPKQQPLGNEWFYMALAQVFSTATPFTNLFLVSMHPFPNGNWVPERARQHKIGSRLAKCEKAVQMWLNILQANGLDLVEYGKQERQRLKSQENGGVFRILRDALHDGQSVLTLNGFFEVRLIGFEYGSQPRSWRLWWSEPTDELVGDFWRVMEPEPLRIPGSWDEDL</sequence>
<reference evidence="1" key="1">
    <citation type="submission" date="2023-06" db="EMBL/GenBank/DDBJ databases">
        <authorList>
            <person name="Noh H."/>
        </authorList>
    </citation>
    <scope>NUCLEOTIDE SEQUENCE</scope>
    <source>
        <strain evidence="1">DUCC20226</strain>
    </source>
</reference>
<dbReference type="EMBL" id="JAUJFL010000007">
    <property type="protein sequence ID" value="KAK2599822.1"/>
    <property type="molecule type" value="Genomic_DNA"/>
</dbReference>
<gene>
    <name evidence="1" type="ORF">N8I77_011545</name>
</gene>
<proteinExistence type="predicted"/>
<keyword evidence="2" id="KW-1185">Reference proteome</keyword>
<dbReference type="AlphaFoldDB" id="A0AAD9S5Y6"/>
<evidence type="ECO:0000313" key="1">
    <source>
        <dbReference type="EMBL" id="KAK2599822.1"/>
    </source>
</evidence>
<comment type="caution">
    <text evidence="1">The sequence shown here is derived from an EMBL/GenBank/DDBJ whole genome shotgun (WGS) entry which is preliminary data.</text>
</comment>
<evidence type="ECO:0000313" key="2">
    <source>
        <dbReference type="Proteomes" id="UP001265746"/>
    </source>
</evidence>
<name>A0AAD9S5Y6_PHOAM</name>
<accession>A0AAD9S5Y6</accession>